<dbReference type="EMBL" id="NATQ01000053">
    <property type="protein sequence ID" value="OQX90446.1"/>
    <property type="molecule type" value="Genomic_DNA"/>
</dbReference>
<dbReference type="Gene3D" id="3.40.50.720">
    <property type="entry name" value="NAD(P)-binding Rossmann-like Domain"/>
    <property type="match status" value="2"/>
</dbReference>
<evidence type="ECO:0000259" key="6">
    <source>
        <dbReference type="Pfam" id="PF02826"/>
    </source>
</evidence>
<evidence type="ECO:0000256" key="1">
    <source>
        <dbReference type="ARBA" id="ARBA00005854"/>
    </source>
</evidence>
<evidence type="ECO:0000313" key="8">
    <source>
        <dbReference type="Proteomes" id="UP000192611"/>
    </source>
</evidence>
<evidence type="ECO:0000256" key="3">
    <source>
        <dbReference type="ARBA" id="ARBA00023027"/>
    </source>
</evidence>
<dbReference type="GO" id="GO:0051287">
    <property type="term" value="F:NAD binding"/>
    <property type="evidence" value="ECO:0007669"/>
    <property type="project" value="InterPro"/>
</dbReference>
<dbReference type="Pfam" id="PF02826">
    <property type="entry name" value="2-Hacid_dh_C"/>
    <property type="match status" value="1"/>
</dbReference>
<dbReference type="InterPro" id="IPR029752">
    <property type="entry name" value="D-isomer_DH_CS1"/>
</dbReference>
<keyword evidence="3" id="KW-0520">NAD</keyword>
<dbReference type="PROSITE" id="PS00671">
    <property type="entry name" value="D_2_HYDROXYACID_DH_3"/>
    <property type="match status" value="1"/>
</dbReference>
<comment type="caution">
    <text evidence="7">The sequence shown here is derived from an EMBL/GenBank/DDBJ whole genome shotgun (WGS) entry which is preliminary data.</text>
</comment>
<feature type="domain" description="D-isomer specific 2-hydroxyacid dehydrogenase NAD-binding" evidence="6">
    <location>
        <begin position="111"/>
        <end position="289"/>
    </location>
</feature>
<comment type="similarity">
    <text evidence="1 4">Belongs to the D-isomer specific 2-hydroxyacid dehydrogenase family.</text>
</comment>
<organism evidence="7 8">
    <name type="scientific">Candidatus Coatesbacteria bacterium 4484_99</name>
    <dbReference type="NCBI Taxonomy" id="1970774"/>
    <lineage>
        <taxon>Bacteria</taxon>
        <taxon>Candidatus Coatesiibacteriota</taxon>
    </lineage>
</organism>
<gene>
    <name evidence="7" type="ORF">B6D57_03130</name>
</gene>
<evidence type="ECO:0000259" key="5">
    <source>
        <dbReference type="Pfam" id="PF00389"/>
    </source>
</evidence>
<dbReference type="Pfam" id="PF00389">
    <property type="entry name" value="2-Hacid_dh"/>
    <property type="match status" value="1"/>
</dbReference>
<dbReference type="Proteomes" id="UP000192611">
    <property type="component" value="Unassembled WGS sequence"/>
</dbReference>
<dbReference type="AlphaFoldDB" id="A0A1W9S138"/>
<sequence length="326" mass="37043">MRRVKAIVYLSHRQEPFTTVRDRLSREDFSDNVELMRAYDSTHLSNLIADAEVVLCFRITDEILLKARNLRWIAFGMAGVDSVITDKMKDSDIIVTKAVGVADDAVAEHAIGMMLMLYRKLHLCMRSQIQNRWLRSELVEKVMEINGSTVGVMGLGGIGKRVCRYLRVFGARIYGYDKIEPGEEDLVDEFYSDGKLDEFLSCLDCLVLCLPLTEETFHIINADRLSTMKEGAYIVNVARGSVIDERALVEALQREKIGGAALDVFEREPLPPESPLYNLHNCIISPHIAGVTPNYWTRLADQFIENLGRFINDEPLLYQVNKEMGY</sequence>
<dbReference type="SUPFAM" id="SSF51735">
    <property type="entry name" value="NAD(P)-binding Rossmann-fold domains"/>
    <property type="match status" value="1"/>
</dbReference>
<evidence type="ECO:0000256" key="4">
    <source>
        <dbReference type="RuleBase" id="RU003719"/>
    </source>
</evidence>
<dbReference type="CDD" id="cd05300">
    <property type="entry name" value="2-Hacid_dh_1"/>
    <property type="match status" value="1"/>
</dbReference>
<dbReference type="PANTHER" id="PTHR43333:SF1">
    <property type="entry name" value="D-ISOMER SPECIFIC 2-HYDROXYACID DEHYDROGENASE NAD-BINDING DOMAIN-CONTAINING PROTEIN"/>
    <property type="match status" value="1"/>
</dbReference>
<accession>A0A1W9S138</accession>
<protein>
    <recommendedName>
        <fullName evidence="9">D-isomer specific 2-hydroxyacid dehydrogenase NAD-binding domain-containing protein</fullName>
    </recommendedName>
</protein>
<dbReference type="InterPro" id="IPR029753">
    <property type="entry name" value="D-isomer_DH_CS"/>
</dbReference>
<dbReference type="FunFam" id="3.40.50.720:FF:000203">
    <property type="entry name" value="D-3-phosphoglycerate dehydrogenase (SerA)"/>
    <property type="match status" value="1"/>
</dbReference>
<reference evidence="8" key="1">
    <citation type="submission" date="2017-03" db="EMBL/GenBank/DDBJ databases">
        <title>Novel pathways for hydrocarbon cycling and metabolic interdependencies in hydrothermal sediment communities.</title>
        <authorList>
            <person name="Dombrowski N."/>
            <person name="Seitz K."/>
            <person name="Teske A."/>
            <person name="Baker B."/>
        </authorList>
    </citation>
    <scope>NUCLEOTIDE SEQUENCE [LARGE SCALE GENOMIC DNA]</scope>
</reference>
<dbReference type="InterPro" id="IPR006139">
    <property type="entry name" value="D-isomer_2_OHA_DH_cat_dom"/>
</dbReference>
<dbReference type="PANTHER" id="PTHR43333">
    <property type="entry name" value="2-HACID_DH_C DOMAIN-CONTAINING PROTEIN"/>
    <property type="match status" value="1"/>
</dbReference>
<proteinExistence type="inferred from homology"/>
<evidence type="ECO:0000313" key="7">
    <source>
        <dbReference type="EMBL" id="OQX90446.1"/>
    </source>
</evidence>
<name>A0A1W9S138_9BACT</name>
<dbReference type="InterPro" id="IPR036291">
    <property type="entry name" value="NAD(P)-bd_dom_sf"/>
</dbReference>
<keyword evidence="2 4" id="KW-0560">Oxidoreductase</keyword>
<dbReference type="InterPro" id="IPR006140">
    <property type="entry name" value="D-isomer_DH_NAD-bd"/>
</dbReference>
<dbReference type="PROSITE" id="PS00065">
    <property type="entry name" value="D_2_HYDROXYACID_DH_1"/>
    <property type="match status" value="1"/>
</dbReference>
<dbReference type="SUPFAM" id="SSF52283">
    <property type="entry name" value="Formate/glycerate dehydrogenase catalytic domain-like"/>
    <property type="match status" value="1"/>
</dbReference>
<feature type="domain" description="D-isomer specific 2-hydroxyacid dehydrogenase catalytic" evidence="5">
    <location>
        <begin position="29"/>
        <end position="321"/>
    </location>
</feature>
<dbReference type="GO" id="GO:0016616">
    <property type="term" value="F:oxidoreductase activity, acting on the CH-OH group of donors, NAD or NADP as acceptor"/>
    <property type="evidence" value="ECO:0007669"/>
    <property type="project" value="InterPro"/>
</dbReference>
<evidence type="ECO:0000256" key="2">
    <source>
        <dbReference type="ARBA" id="ARBA00023002"/>
    </source>
</evidence>
<evidence type="ECO:0008006" key="9">
    <source>
        <dbReference type="Google" id="ProtNLM"/>
    </source>
</evidence>